<name>A0AAV5QQG0_9ASCO</name>
<dbReference type="AlphaFoldDB" id="A0AAV5QQG0"/>
<keyword evidence="3" id="KW-1185">Reference proteome</keyword>
<keyword evidence="1" id="KW-0812">Transmembrane</keyword>
<evidence type="ECO:0000313" key="2">
    <source>
        <dbReference type="EMBL" id="GMM36727.1"/>
    </source>
</evidence>
<accession>A0AAV5QQG0</accession>
<proteinExistence type="predicted"/>
<keyword evidence="1" id="KW-0472">Membrane</keyword>
<organism evidence="2 3">
    <name type="scientific">Saccharomycopsis crataegensis</name>
    <dbReference type="NCBI Taxonomy" id="43959"/>
    <lineage>
        <taxon>Eukaryota</taxon>
        <taxon>Fungi</taxon>
        <taxon>Dikarya</taxon>
        <taxon>Ascomycota</taxon>
        <taxon>Saccharomycotina</taxon>
        <taxon>Saccharomycetes</taxon>
        <taxon>Saccharomycopsidaceae</taxon>
        <taxon>Saccharomycopsis</taxon>
    </lineage>
</organism>
<dbReference type="RefSeq" id="XP_064853723.1">
    <property type="nucleotide sequence ID" value="XM_064997651.1"/>
</dbReference>
<dbReference type="Proteomes" id="UP001360560">
    <property type="component" value="Unassembled WGS sequence"/>
</dbReference>
<protein>
    <submittedName>
        <fullName evidence="2">Uncharacterized protein</fullName>
    </submittedName>
</protein>
<keyword evidence="1" id="KW-1133">Transmembrane helix</keyword>
<comment type="caution">
    <text evidence="2">The sequence shown here is derived from an EMBL/GenBank/DDBJ whole genome shotgun (WGS) entry which is preliminary data.</text>
</comment>
<gene>
    <name evidence="2" type="ORF">DASC09_040520</name>
</gene>
<reference evidence="2 3" key="1">
    <citation type="journal article" date="2023" name="Elife">
        <title>Identification of key yeast species and microbe-microbe interactions impacting larval growth of Drosophila in the wild.</title>
        <authorList>
            <person name="Mure A."/>
            <person name="Sugiura Y."/>
            <person name="Maeda R."/>
            <person name="Honda K."/>
            <person name="Sakurai N."/>
            <person name="Takahashi Y."/>
            <person name="Watada M."/>
            <person name="Katoh T."/>
            <person name="Gotoh A."/>
            <person name="Gotoh Y."/>
            <person name="Taniguchi I."/>
            <person name="Nakamura K."/>
            <person name="Hayashi T."/>
            <person name="Katayama T."/>
            <person name="Uemura T."/>
            <person name="Hattori Y."/>
        </authorList>
    </citation>
    <scope>NUCLEOTIDE SEQUENCE [LARGE SCALE GENOMIC DNA]</scope>
    <source>
        <strain evidence="2 3">SC-9</strain>
    </source>
</reference>
<evidence type="ECO:0000256" key="1">
    <source>
        <dbReference type="SAM" id="Phobius"/>
    </source>
</evidence>
<dbReference type="EMBL" id="BTFZ01000011">
    <property type="protein sequence ID" value="GMM36727.1"/>
    <property type="molecule type" value="Genomic_DNA"/>
</dbReference>
<sequence length="202" mass="22187">MPKKPIYSSEQKTEFATWSANAEKDVYLHDTSLDESNIFSYPEDPGNDDNFKDPFELSNPSGEGSWINFEEHSGSILKDENGSVIESNYKSSSLEGDKVLASSLTTILAMKEESTLEQSGSSIEPSIAPMVPSKLSCVVAATTTSSGSIHEDANESKHELKITVSPQLLLLLVGCSFSLGYLIGLQGYKFLKDQRIRYKAFQ</sequence>
<feature type="transmembrane region" description="Helical" evidence="1">
    <location>
        <begin position="168"/>
        <end position="188"/>
    </location>
</feature>
<evidence type="ECO:0000313" key="3">
    <source>
        <dbReference type="Proteomes" id="UP001360560"/>
    </source>
</evidence>
<dbReference type="GeneID" id="90074702"/>